<dbReference type="Gramene" id="Psat04G0398900-T1">
    <property type="protein sequence ID" value="KAI5420022.1"/>
    <property type="gene ID" value="KIW84_043989"/>
</dbReference>
<sequence length="155" mass="17885">MDNKGVGDGDKDFDDEGGNSKDWTTVLPTNKETIDPPFEKSSVEFEQGHNEDFDQLHIPHDSEDEQEYENFPSYESGERIKFQLGMVFNNKYLIRDAIKEYATETMKNVFLEKNVGKRMVSLLMVANFTRGSVKGLETNIDKKRLNDLPRNLHAY</sequence>
<gene>
    <name evidence="2" type="ORF">KIW84_043989</name>
</gene>
<evidence type="ECO:0000256" key="1">
    <source>
        <dbReference type="SAM" id="MobiDB-lite"/>
    </source>
</evidence>
<feature type="compositionally biased region" description="Basic and acidic residues" evidence="1">
    <location>
        <begin position="1"/>
        <end position="10"/>
    </location>
</feature>
<reference evidence="2 3" key="1">
    <citation type="journal article" date="2022" name="Nat. Genet.">
        <title>Improved pea reference genome and pan-genome highlight genomic features and evolutionary characteristics.</title>
        <authorList>
            <person name="Yang T."/>
            <person name="Liu R."/>
            <person name="Luo Y."/>
            <person name="Hu S."/>
            <person name="Wang D."/>
            <person name="Wang C."/>
            <person name="Pandey M.K."/>
            <person name="Ge S."/>
            <person name="Xu Q."/>
            <person name="Li N."/>
            <person name="Li G."/>
            <person name="Huang Y."/>
            <person name="Saxena R.K."/>
            <person name="Ji Y."/>
            <person name="Li M."/>
            <person name="Yan X."/>
            <person name="He Y."/>
            <person name="Liu Y."/>
            <person name="Wang X."/>
            <person name="Xiang C."/>
            <person name="Varshney R.K."/>
            <person name="Ding H."/>
            <person name="Gao S."/>
            <person name="Zong X."/>
        </authorList>
    </citation>
    <scope>NUCLEOTIDE SEQUENCE [LARGE SCALE GENOMIC DNA]</scope>
    <source>
        <strain evidence="2 3">cv. Zhongwan 6</strain>
    </source>
</reference>
<comment type="caution">
    <text evidence="2">The sequence shown here is derived from an EMBL/GenBank/DDBJ whole genome shotgun (WGS) entry which is preliminary data.</text>
</comment>
<keyword evidence="3" id="KW-1185">Reference proteome</keyword>
<accession>A0A9D5APT1</accession>
<proteinExistence type="predicted"/>
<feature type="compositionally biased region" description="Polar residues" evidence="1">
    <location>
        <begin position="21"/>
        <end position="31"/>
    </location>
</feature>
<dbReference type="Proteomes" id="UP001058974">
    <property type="component" value="Chromosome 4"/>
</dbReference>
<name>A0A9D5APT1_PEA</name>
<feature type="region of interest" description="Disordered" evidence="1">
    <location>
        <begin position="1"/>
        <end position="71"/>
    </location>
</feature>
<dbReference type="AlphaFoldDB" id="A0A9D5APT1"/>
<dbReference type="EMBL" id="JAMSHJ010000004">
    <property type="protein sequence ID" value="KAI5420022.1"/>
    <property type="molecule type" value="Genomic_DNA"/>
</dbReference>
<feature type="compositionally biased region" description="Basic and acidic residues" evidence="1">
    <location>
        <begin position="32"/>
        <end position="61"/>
    </location>
</feature>
<protein>
    <submittedName>
        <fullName evidence="2">Uncharacterized protein</fullName>
    </submittedName>
</protein>
<organism evidence="2 3">
    <name type="scientific">Pisum sativum</name>
    <name type="common">Garden pea</name>
    <name type="synonym">Lathyrus oleraceus</name>
    <dbReference type="NCBI Taxonomy" id="3888"/>
    <lineage>
        <taxon>Eukaryota</taxon>
        <taxon>Viridiplantae</taxon>
        <taxon>Streptophyta</taxon>
        <taxon>Embryophyta</taxon>
        <taxon>Tracheophyta</taxon>
        <taxon>Spermatophyta</taxon>
        <taxon>Magnoliopsida</taxon>
        <taxon>eudicotyledons</taxon>
        <taxon>Gunneridae</taxon>
        <taxon>Pentapetalae</taxon>
        <taxon>rosids</taxon>
        <taxon>fabids</taxon>
        <taxon>Fabales</taxon>
        <taxon>Fabaceae</taxon>
        <taxon>Papilionoideae</taxon>
        <taxon>50 kb inversion clade</taxon>
        <taxon>NPAAA clade</taxon>
        <taxon>Hologalegina</taxon>
        <taxon>IRL clade</taxon>
        <taxon>Fabeae</taxon>
        <taxon>Lathyrus</taxon>
    </lineage>
</organism>
<evidence type="ECO:0000313" key="3">
    <source>
        <dbReference type="Proteomes" id="UP001058974"/>
    </source>
</evidence>
<evidence type="ECO:0000313" key="2">
    <source>
        <dbReference type="EMBL" id="KAI5420022.1"/>
    </source>
</evidence>